<dbReference type="AlphaFoldDB" id="A0A372G0Z8"/>
<proteinExistence type="predicted"/>
<keyword evidence="2" id="KW-1185">Reference proteome</keyword>
<evidence type="ECO:0000313" key="1">
    <source>
        <dbReference type="EMBL" id="RFS46400.1"/>
    </source>
</evidence>
<comment type="caution">
    <text evidence="1">The sequence shown here is derived from an EMBL/GenBank/DDBJ whole genome shotgun (WGS) entry which is preliminary data.</text>
</comment>
<dbReference type="Gene3D" id="3.40.630.30">
    <property type="match status" value="1"/>
</dbReference>
<dbReference type="InterPro" id="IPR016181">
    <property type="entry name" value="Acyl_CoA_acyltransferase"/>
</dbReference>
<organism evidence="1 2">
    <name type="scientific">Micromonospora craniellae</name>
    <dbReference type="NCBI Taxonomy" id="2294034"/>
    <lineage>
        <taxon>Bacteria</taxon>
        <taxon>Bacillati</taxon>
        <taxon>Actinomycetota</taxon>
        <taxon>Actinomycetes</taxon>
        <taxon>Micromonosporales</taxon>
        <taxon>Micromonosporaceae</taxon>
        <taxon>Micromonospora</taxon>
    </lineage>
</organism>
<name>A0A372G0Z8_9ACTN</name>
<protein>
    <submittedName>
        <fullName evidence="1">N-acetyltransferase</fullName>
    </submittedName>
</protein>
<keyword evidence="1" id="KW-0808">Transferase</keyword>
<dbReference type="SUPFAM" id="SSF55729">
    <property type="entry name" value="Acyl-CoA N-acyltransferases (Nat)"/>
    <property type="match status" value="1"/>
</dbReference>
<accession>A0A372G0Z8</accession>
<sequence length="215" mass="23634">MGDALLTSRLSAWLVSDPIERPRVVRRYAQLVVAQGLAHGMVETTDDLAGVAVWYSRPAPPPPSAAWMYDLHRMLGVHAARFGLLHAYVDAVHPYTAHHYLAHLAVTPGRRQTGVGAALLARHHRLLDAEQLPSYAEVSTDRPREGLLAGLGYEPRSPILLQPGGPVLWRMWRQPVRPGQPDEAGGDGLPRRVRVQRTAMPFRGAVRLAASPRSP</sequence>
<reference evidence="1 2" key="1">
    <citation type="submission" date="2018-08" db="EMBL/GenBank/DDBJ databases">
        <title>Verrucosispora craniellae sp. nov., isolated from a marine sponge in the South China Sea.</title>
        <authorList>
            <person name="Li L."/>
            <person name="Lin H.W."/>
        </authorList>
    </citation>
    <scope>NUCLEOTIDE SEQUENCE [LARGE SCALE GENOMIC DNA]</scope>
    <source>
        <strain evidence="1 2">LHW63014</strain>
    </source>
</reference>
<dbReference type="OrthoDB" id="7057833at2"/>
<dbReference type="Proteomes" id="UP000262621">
    <property type="component" value="Unassembled WGS sequence"/>
</dbReference>
<gene>
    <name evidence="1" type="ORF">D0Q02_11555</name>
</gene>
<evidence type="ECO:0000313" key="2">
    <source>
        <dbReference type="Proteomes" id="UP000262621"/>
    </source>
</evidence>
<dbReference type="GO" id="GO:0016740">
    <property type="term" value="F:transferase activity"/>
    <property type="evidence" value="ECO:0007669"/>
    <property type="project" value="UniProtKB-KW"/>
</dbReference>
<dbReference type="EMBL" id="QVFU01000009">
    <property type="protein sequence ID" value="RFS46400.1"/>
    <property type="molecule type" value="Genomic_DNA"/>
</dbReference>